<dbReference type="FunFam" id="2.70.160.11:FF:000001">
    <property type="entry name" value="Blast:Protein arginine N-methyltransferase 1"/>
    <property type="match status" value="1"/>
</dbReference>
<name>A0A178UVV9_ARATH</name>
<evidence type="ECO:0000256" key="1">
    <source>
        <dbReference type="ARBA" id="ARBA00004123"/>
    </source>
</evidence>
<dbReference type="SMR" id="A0A178UVV9"/>
<dbReference type="Gene3D" id="3.40.50.150">
    <property type="entry name" value="Vaccinia Virus protein VP39"/>
    <property type="match status" value="1"/>
</dbReference>
<dbReference type="GO" id="GO:0016274">
    <property type="term" value="F:protein-arginine N-methyltransferase activity"/>
    <property type="evidence" value="ECO:0007669"/>
    <property type="project" value="InterPro"/>
</dbReference>
<reference evidence="11" key="2">
    <citation type="submission" date="2016-03" db="EMBL/GenBank/DDBJ databases">
        <title>Full-length assembly of Arabidopsis thaliana Ler reveals the complement of translocations and inversions.</title>
        <authorList>
            <person name="Zapata L."/>
            <person name="Schneeberger K."/>
            <person name="Ossowski S."/>
        </authorList>
    </citation>
    <scope>NUCLEOTIDE SEQUENCE [LARGE SCALE GENOMIC DNA]</scope>
    <source>
        <tissue evidence="11">Leaf</tissue>
    </source>
</reference>
<dbReference type="InterPro" id="IPR025799">
    <property type="entry name" value="Arg_MeTrfase"/>
</dbReference>
<dbReference type="OMA" id="CTHTKVK"/>
<evidence type="ECO:0000256" key="5">
    <source>
        <dbReference type="ARBA" id="ARBA00023242"/>
    </source>
</evidence>
<feature type="domain" description="Methyltransferase" evidence="8">
    <location>
        <begin position="111"/>
        <end position="197"/>
    </location>
</feature>
<evidence type="ECO:0000256" key="6">
    <source>
        <dbReference type="PROSITE-ProRule" id="PRU01015"/>
    </source>
</evidence>
<evidence type="ECO:0000256" key="7">
    <source>
        <dbReference type="SAM" id="MobiDB-lite"/>
    </source>
</evidence>
<dbReference type="SUPFAM" id="SSF53335">
    <property type="entry name" value="S-adenosyl-L-methionine-dependent methyltransferases"/>
    <property type="match status" value="1"/>
</dbReference>
<dbReference type="GO" id="GO:0005634">
    <property type="term" value="C:nucleus"/>
    <property type="evidence" value="ECO:0007669"/>
    <property type="project" value="UniProtKB-SubCell"/>
</dbReference>
<evidence type="ECO:0000313" key="12">
    <source>
        <dbReference type="Proteomes" id="UP000078284"/>
    </source>
</evidence>
<reference evidence="12" key="1">
    <citation type="journal article" date="2016" name="Proc. Natl. Acad. Sci. U.S.A.">
        <title>Chromosome-level assembly of Arabidopsis thaliana Ler reveals the extent of translocation and inversion polymorphisms.</title>
        <authorList>
            <person name="Zapata L."/>
            <person name="Ding J."/>
            <person name="Willing E.M."/>
            <person name="Hartwig B."/>
            <person name="Bezdan D."/>
            <person name="Jiao W.B."/>
            <person name="Patel V."/>
            <person name="Velikkakam James G."/>
            <person name="Koornneef M."/>
            <person name="Ossowski S."/>
            <person name="Schneeberger K."/>
        </authorList>
    </citation>
    <scope>NUCLEOTIDE SEQUENCE [LARGE SCALE GENOMIC DNA]</scope>
    <source>
        <strain evidence="12">cv. Landsberg erecta</strain>
    </source>
</reference>
<dbReference type="GO" id="GO:0032259">
    <property type="term" value="P:methylation"/>
    <property type="evidence" value="ECO:0007669"/>
    <property type="project" value="UniProtKB-KW"/>
</dbReference>
<proteinExistence type="predicted"/>
<dbReference type="AlphaFoldDB" id="A0A178UVV9"/>
<dbReference type="InterPro" id="IPR041698">
    <property type="entry name" value="Methyltransf_25"/>
</dbReference>
<feature type="region of interest" description="Disordered" evidence="7">
    <location>
        <begin position="1"/>
        <end position="59"/>
    </location>
</feature>
<reference evidence="10 13" key="3">
    <citation type="submission" date="2020-09" db="EMBL/GenBank/DDBJ databases">
        <authorList>
            <person name="Ashkenazy H."/>
        </authorList>
    </citation>
    <scope>NUCLEOTIDE SEQUENCE [LARGE SCALE GENOMIC DNA]</scope>
    <source>
        <strain evidence="13">cv. Cdm-0</strain>
    </source>
</reference>
<dbReference type="FunFam" id="3.40.50.150:FF:000116">
    <property type="entry name" value="probable protein arginine N-methyltransferase 1"/>
    <property type="match status" value="1"/>
</dbReference>
<dbReference type="Proteomes" id="UP000516314">
    <property type="component" value="Chromosome 4"/>
</dbReference>
<evidence type="ECO:0000256" key="2">
    <source>
        <dbReference type="ARBA" id="ARBA00022603"/>
    </source>
</evidence>
<dbReference type="EMBL" id="LR881469">
    <property type="protein sequence ID" value="CAD5329447.1"/>
    <property type="molecule type" value="Genomic_DNA"/>
</dbReference>
<dbReference type="EMBL" id="LUHQ01000004">
    <property type="protein sequence ID" value="OAO97002.1"/>
    <property type="molecule type" value="Genomic_DNA"/>
</dbReference>
<evidence type="ECO:0000313" key="11">
    <source>
        <dbReference type="EMBL" id="OAO97002.1"/>
    </source>
</evidence>
<organism evidence="11 12">
    <name type="scientific">Arabidopsis thaliana</name>
    <name type="common">Mouse-ear cress</name>
    <dbReference type="NCBI Taxonomy" id="3702"/>
    <lineage>
        <taxon>Eukaryota</taxon>
        <taxon>Viridiplantae</taxon>
        <taxon>Streptophyta</taxon>
        <taxon>Embryophyta</taxon>
        <taxon>Tracheophyta</taxon>
        <taxon>Spermatophyta</taxon>
        <taxon>Magnoliopsida</taxon>
        <taxon>eudicotyledons</taxon>
        <taxon>Gunneridae</taxon>
        <taxon>Pentapetalae</taxon>
        <taxon>rosids</taxon>
        <taxon>malvids</taxon>
        <taxon>Brassicales</taxon>
        <taxon>Brassicaceae</taxon>
        <taxon>Camelineae</taxon>
        <taxon>Arabidopsis</taxon>
    </lineage>
</organism>
<dbReference type="InterPro" id="IPR029063">
    <property type="entry name" value="SAM-dependent_MTases_sf"/>
</dbReference>
<feature type="domain" description="Protein arginine N-methyltransferase" evidence="9">
    <location>
        <begin position="213"/>
        <end position="377"/>
    </location>
</feature>
<comment type="subcellular location">
    <subcellularLocation>
        <location evidence="1">Nucleus</location>
    </subcellularLocation>
</comment>
<dbReference type="KEGG" id="ath:AT4G29510"/>
<dbReference type="Pfam" id="PF22528">
    <property type="entry name" value="PRMT_C"/>
    <property type="match status" value="1"/>
</dbReference>
<dbReference type="CDD" id="cd02440">
    <property type="entry name" value="AdoMet_MTases"/>
    <property type="match status" value="1"/>
</dbReference>
<evidence type="ECO:0000259" key="8">
    <source>
        <dbReference type="Pfam" id="PF13649"/>
    </source>
</evidence>
<gene>
    <name evidence="11" type="ordered locus">AXX17_At4g33880</name>
    <name evidence="10" type="ORF">AT9943_LOCUS17038</name>
</gene>
<dbReference type="PROSITE" id="PS51678">
    <property type="entry name" value="SAM_MT_PRMT"/>
    <property type="match status" value="1"/>
</dbReference>
<dbReference type="Proteomes" id="UP000078284">
    <property type="component" value="Chromosome 4"/>
</dbReference>
<accession>A0A178UVV9</accession>
<dbReference type="Pfam" id="PF13649">
    <property type="entry name" value="Methyltransf_25"/>
    <property type="match status" value="1"/>
</dbReference>
<sequence>MTKNSNHDENEFISFEPNQNTKIRFEDADEDEVAEGSGVAGEETPQDESMFDAGESADTAEVTDDTTSADYYFDSYSHFGIHEEMLKDVVRTKTYQNVIYQNKFLIKDKIVLDVGAGTGILSLFCAKAGAAHVYAVECSQMADMAKEIVKANGFSDVITVLKGKIEEIELPTPKVDVIISEWMGYFLLFENMLDSVLYARDKWLVEGGVVLPDKASLHLTAIEDSEYKEDKIEFWNSVYGFDMSCIKKKAMMEPLVDTVDQNQIVTDSRLLKTMDISKMSSGDASFTAPFKLVAQRNDYIHALVAYFDVSFTMCHKLLGFSTGPKSRATHWKQTVLYLEDVLTICEGETITGTMSVSPNKKNPRDIDIKLSYSLNGQHCKISRTQHYKMR</sequence>
<protein>
    <submittedName>
        <fullName evidence="10">(thale cress) hypothetical protein</fullName>
    </submittedName>
    <submittedName>
        <fullName evidence="11">PRMT1B</fullName>
    </submittedName>
</protein>
<evidence type="ECO:0000259" key="9">
    <source>
        <dbReference type="Pfam" id="PF22528"/>
    </source>
</evidence>
<dbReference type="PANTHER" id="PTHR11006">
    <property type="entry name" value="PROTEIN ARGININE N-METHYLTRANSFERASE"/>
    <property type="match status" value="1"/>
</dbReference>
<evidence type="ECO:0000313" key="13">
    <source>
        <dbReference type="Proteomes" id="UP000516314"/>
    </source>
</evidence>
<keyword evidence="2 6" id="KW-0489">Methyltransferase</keyword>
<dbReference type="InterPro" id="IPR055135">
    <property type="entry name" value="PRMT_dom"/>
</dbReference>
<dbReference type="PANTHER" id="PTHR11006:SF53">
    <property type="entry name" value="PROTEIN ARGININE N-METHYLTRANSFERASE 3"/>
    <property type="match status" value="1"/>
</dbReference>
<keyword evidence="4 6" id="KW-0949">S-adenosyl-L-methionine</keyword>
<keyword evidence="5" id="KW-0539">Nucleus</keyword>
<evidence type="ECO:0000256" key="4">
    <source>
        <dbReference type="ARBA" id="ARBA00022691"/>
    </source>
</evidence>
<keyword evidence="3 6" id="KW-0808">Transferase</keyword>
<evidence type="ECO:0000256" key="3">
    <source>
        <dbReference type="ARBA" id="ARBA00022679"/>
    </source>
</evidence>
<dbReference type="Gene3D" id="2.70.160.11">
    <property type="entry name" value="Hnrnp arginine n-methyltransferase1"/>
    <property type="match status" value="1"/>
</dbReference>
<dbReference type="ExpressionAtlas" id="A0A178UVV9">
    <property type="expression patterns" value="baseline and differential"/>
</dbReference>
<evidence type="ECO:0000313" key="10">
    <source>
        <dbReference type="EMBL" id="CAD5329447.1"/>
    </source>
</evidence>
<feature type="compositionally biased region" description="Basic and acidic residues" evidence="7">
    <location>
        <begin position="1"/>
        <end position="10"/>
    </location>
</feature>